<dbReference type="GO" id="GO:0000049">
    <property type="term" value="F:tRNA binding"/>
    <property type="evidence" value="ECO:0007669"/>
    <property type="project" value="TreeGrafter"/>
</dbReference>
<dbReference type="GO" id="GO:0005737">
    <property type="term" value="C:cytoplasm"/>
    <property type="evidence" value="ECO:0007669"/>
    <property type="project" value="UniProtKB-SubCell"/>
</dbReference>
<keyword evidence="4" id="KW-0963">Cytoplasm</keyword>
<dbReference type="GO" id="GO:0006450">
    <property type="term" value="P:regulation of translational fidelity"/>
    <property type="evidence" value="ECO:0007669"/>
    <property type="project" value="TreeGrafter"/>
</dbReference>
<evidence type="ECO:0000256" key="6">
    <source>
        <dbReference type="ARBA" id="ARBA00022694"/>
    </source>
</evidence>
<name>A0A014MH27_9BACT</name>
<dbReference type="eggNOG" id="COG0009">
    <property type="taxonomic scope" value="Bacteria"/>
</dbReference>
<protein>
    <recommendedName>
        <fullName evidence="10">L-threonylcarbamoyladenylate synthase</fullName>
        <ecNumber evidence="3">2.7.7.87</ecNumber>
    </recommendedName>
    <alternativeName>
        <fullName evidence="10">L-threonylcarbamoyladenylate synthase</fullName>
    </alternativeName>
</protein>
<dbReference type="RefSeq" id="WP_052328401.1">
    <property type="nucleotide sequence ID" value="NZ_JFAD01000034.1"/>
</dbReference>
<dbReference type="EC" id="2.7.7.87" evidence="3"/>
<comment type="catalytic activity">
    <reaction evidence="11">
        <text>L-threonine + hydrogencarbonate + ATP = L-threonylcarbamoyladenylate + diphosphate + H2O</text>
        <dbReference type="Rhea" id="RHEA:36407"/>
        <dbReference type="ChEBI" id="CHEBI:15377"/>
        <dbReference type="ChEBI" id="CHEBI:17544"/>
        <dbReference type="ChEBI" id="CHEBI:30616"/>
        <dbReference type="ChEBI" id="CHEBI:33019"/>
        <dbReference type="ChEBI" id="CHEBI:57926"/>
        <dbReference type="ChEBI" id="CHEBI:73682"/>
        <dbReference type="EC" id="2.7.7.87"/>
    </reaction>
</comment>
<evidence type="ECO:0000256" key="7">
    <source>
        <dbReference type="ARBA" id="ARBA00022695"/>
    </source>
</evidence>
<keyword evidence="6" id="KW-0819">tRNA processing</keyword>
<evidence type="ECO:0000256" key="10">
    <source>
        <dbReference type="ARBA" id="ARBA00029774"/>
    </source>
</evidence>
<dbReference type="GO" id="GO:0061710">
    <property type="term" value="F:L-threonylcarbamoyladenylate synthase"/>
    <property type="evidence" value="ECO:0007669"/>
    <property type="project" value="UniProtKB-EC"/>
</dbReference>
<gene>
    <name evidence="13" type="ORF">MOVI_6500</name>
</gene>
<dbReference type="Proteomes" id="UP000020977">
    <property type="component" value="Unassembled WGS sequence"/>
</dbReference>
<evidence type="ECO:0000256" key="9">
    <source>
        <dbReference type="ARBA" id="ARBA00022840"/>
    </source>
</evidence>
<evidence type="ECO:0000256" key="1">
    <source>
        <dbReference type="ARBA" id="ARBA00004496"/>
    </source>
</evidence>
<comment type="subcellular location">
    <subcellularLocation>
        <location evidence="1">Cytoplasm</location>
    </subcellularLocation>
</comment>
<evidence type="ECO:0000256" key="2">
    <source>
        <dbReference type="ARBA" id="ARBA00007663"/>
    </source>
</evidence>
<proteinExistence type="inferred from homology"/>
<keyword evidence="9" id="KW-0067">ATP-binding</keyword>
<dbReference type="InterPro" id="IPR050156">
    <property type="entry name" value="TC-AMP_synthase_SUA5"/>
</dbReference>
<dbReference type="Gene3D" id="3.90.870.10">
    <property type="entry name" value="DHBP synthase"/>
    <property type="match status" value="1"/>
</dbReference>
<dbReference type="GO" id="GO:0008033">
    <property type="term" value="P:tRNA processing"/>
    <property type="evidence" value="ECO:0007669"/>
    <property type="project" value="UniProtKB-KW"/>
</dbReference>
<evidence type="ECO:0000313" key="14">
    <source>
        <dbReference type="Proteomes" id="UP000020977"/>
    </source>
</evidence>
<evidence type="ECO:0000313" key="13">
    <source>
        <dbReference type="EMBL" id="EXU60875.1"/>
    </source>
</evidence>
<sequence length="286" mass="33573">MKLELFYNKWLSSLCFYDSQKQMLTKVKTSVFTAFFSDLDSKTIRFDFCFNLKISYFNNFLFWLASQNLISQKNLFNGLNLSKNKIFVLKLLNNYHILFWKYQMNSLVIFIENDHEFSDSFIQNYAVFKEQIHKNSKLFICSTDTVVGLGSFYHDLDLEAIYKIKNRDVSKKIVTLVGKISQIQPLISPGNYKILKQKSKKYWPGAVTFIIEKKSFRIPGLKKSQELFIKNGPAFVTSANISGQKPLNFQEARQLFWQITKFYDFGRGSGRPSKIYDIDLKTWVRT</sequence>
<accession>A0A014MH27</accession>
<dbReference type="InterPro" id="IPR006070">
    <property type="entry name" value="Sua5-like_dom"/>
</dbReference>
<keyword evidence="5" id="KW-0808">Transferase</keyword>
<dbReference type="SUPFAM" id="SSF55821">
    <property type="entry name" value="YrdC/RibB"/>
    <property type="match status" value="1"/>
</dbReference>
<dbReference type="AlphaFoldDB" id="A0A014MH27"/>
<evidence type="ECO:0000256" key="4">
    <source>
        <dbReference type="ARBA" id="ARBA00022490"/>
    </source>
</evidence>
<comment type="similarity">
    <text evidence="2">Belongs to the SUA5 family.</text>
</comment>
<evidence type="ECO:0000256" key="11">
    <source>
        <dbReference type="ARBA" id="ARBA00048366"/>
    </source>
</evidence>
<dbReference type="PANTHER" id="PTHR17490">
    <property type="entry name" value="SUA5"/>
    <property type="match status" value="1"/>
</dbReference>
<evidence type="ECO:0000256" key="8">
    <source>
        <dbReference type="ARBA" id="ARBA00022741"/>
    </source>
</evidence>
<dbReference type="InterPro" id="IPR017945">
    <property type="entry name" value="DHBP_synth_RibB-like_a/b_dom"/>
</dbReference>
<dbReference type="GO" id="GO:0005524">
    <property type="term" value="F:ATP binding"/>
    <property type="evidence" value="ECO:0007669"/>
    <property type="project" value="UniProtKB-KW"/>
</dbReference>
<reference evidence="13 14" key="1">
    <citation type="submission" date="2014-03" db="EMBL/GenBank/DDBJ databases">
        <title>Genome sequence of Mycoplasma ovipneumoniae strain 14811.</title>
        <authorList>
            <person name="Sirand-Pugnet P."/>
            <person name="Breton M."/>
            <person name="Dordet-Frisoni E."/>
            <person name="Baranowski E."/>
            <person name="Barre A."/>
            <person name="Couture C."/>
            <person name="Dupuy V."/>
            <person name="Gaurivaud P."/>
            <person name="Jacob D."/>
            <person name="Lemaitre C."/>
            <person name="Manso-Silvan L."/>
            <person name="Nikolski M."/>
            <person name="Nouvel L.-X."/>
            <person name="Poumarat F."/>
            <person name="Tardy F."/>
            <person name="Thebault P."/>
            <person name="Theil S."/>
            <person name="Citti C."/>
            <person name="Thiaucourt F."/>
            <person name="Blanchard A."/>
        </authorList>
    </citation>
    <scope>NUCLEOTIDE SEQUENCE [LARGE SCALE GENOMIC DNA]</scope>
    <source>
        <strain evidence="13 14">14811</strain>
    </source>
</reference>
<organism evidence="13 14">
    <name type="scientific">Mesomycoplasma ovipneumoniae 14811</name>
    <dbReference type="NCBI Taxonomy" id="1188239"/>
    <lineage>
        <taxon>Bacteria</taxon>
        <taxon>Bacillati</taxon>
        <taxon>Mycoplasmatota</taxon>
        <taxon>Mycoplasmoidales</taxon>
        <taxon>Metamycoplasmataceae</taxon>
        <taxon>Mesomycoplasma</taxon>
    </lineage>
</organism>
<dbReference type="EMBL" id="JFAD01000034">
    <property type="protein sequence ID" value="EXU60875.1"/>
    <property type="molecule type" value="Genomic_DNA"/>
</dbReference>
<dbReference type="Pfam" id="PF01300">
    <property type="entry name" value="Sua5_yciO_yrdC"/>
    <property type="match status" value="1"/>
</dbReference>
<evidence type="ECO:0000259" key="12">
    <source>
        <dbReference type="PROSITE" id="PS51163"/>
    </source>
</evidence>
<evidence type="ECO:0000256" key="3">
    <source>
        <dbReference type="ARBA" id="ARBA00012584"/>
    </source>
</evidence>
<dbReference type="PANTHER" id="PTHR17490:SF16">
    <property type="entry name" value="THREONYLCARBAMOYL-AMP SYNTHASE"/>
    <property type="match status" value="1"/>
</dbReference>
<evidence type="ECO:0000256" key="5">
    <source>
        <dbReference type="ARBA" id="ARBA00022679"/>
    </source>
</evidence>
<keyword evidence="8" id="KW-0547">Nucleotide-binding</keyword>
<dbReference type="STRING" id="1188239.MOVI_6500"/>
<keyword evidence="7" id="KW-0548">Nucleotidyltransferase</keyword>
<dbReference type="GO" id="GO:0003725">
    <property type="term" value="F:double-stranded RNA binding"/>
    <property type="evidence" value="ECO:0007669"/>
    <property type="project" value="InterPro"/>
</dbReference>
<comment type="caution">
    <text evidence="13">The sequence shown here is derived from an EMBL/GenBank/DDBJ whole genome shotgun (WGS) entry which is preliminary data.</text>
</comment>
<feature type="domain" description="YrdC-like" evidence="12">
    <location>
        <begin position="118"/>
        <end position="286"/>
    </location>
</feature>
<dbReference type="PROSITE" id="PS51163">
    <property type="entry name" value="YRDC"/>
    <property type="match status" value="1"/>
</dbReference>